<gene>
    <name evidence="1" type="ORF">B5D80_04015</name>
</gene>
<keyword evidence="2" id="KW-1185">Reference proteome</keyword>
<proteinExistence type="predicted"/>
<organism evidence="1 2">
    <name type="scientific">Micromonospora wenchangensis</name>
    <dbReference type="NCBI Taxonomy" id="1185415"/>
    <lineage>
        <taxon>Bacteria</taxon>
        <taxon>Bacillati</taxon>
        <taxon>Actinomycetota</taxon>
        <taxon>Actinomycetes</taxon>
        <taxon>Micromonosporales</taxon>
        <taxon>Micromonosporaceae</taxon>
        <taxon>Micromonospora</taxon>
    </lineage>
</organism>
<dbReference type="AlphaFoldDB" id="A0A2D0AWZ7"/>
<sequence>MVGSVLLLLGPSTGILLNVTFYLPLTLCLRSFFVGASLQSTMPAFAEDLDDGHSGTAYGVLLLATVAGGGARCATPATPWLDMCRPFVG</sequence>
<reference evidence="1 2" key="1">
    <citation type="submission" date="2017-03" db="EMBL/GenBank/DDBJ databases">
        <title>Whole genome sequence of Micromonospora wenchangensis, isolated from mangrove soil.</title>
        <authorList>
            <person name="Yang H."/>
        </authorList>
    </citation>
    <scope>NUCLEOTIDE SEQUENCE [LARGE SCALE GENOMIC DNA]</scope>
    <source>
        <strain evidence="1 2">CCTCC AA 2012002</strain>
    </source>
</reference>
<name>A0A2D0AWZ7_9ACTN</name>
<accession>A0A2D0AWZ7</accession>
<dbReference type="Proteomes" id="UP000197174">
    <property type="component" value="Unassembled WGS sequence"/>
</dbReference>
<comment type="caution">
    <text evidence="1">The sequence shown here is derived from an EMBL/GenBank/DDBJ whole genome shotgun (WGS) entry which is preliminary data.</text>
</comment>
<evidence type="ECO:0000313" key="2">
    <source>
        <dbReference type="Proteomes" id="UP000197174"/>
    </source>
</evidence>
<evidence type="ECO:0000313" key="1">
    <source>
        <dbReference type="EMBL" id="OWV11472.1"/>
    </source>
</evidence>
<protein>
    <submittedName>
        <fullName evidence="1">Uncharacterized protein</fullName>
    </submittedName>
</protein>
<dbReference type="EMBL" id="MZMV01000005">
    <property type="protein sequence ID" value="OWV11472.1"/>
    <property type="molecule type" value="Genomic_DNA"/>
</dbReference>